<name>A0AC61S205_9FIRM</name>
<evidence type="ECO:0000313" key="2">
    <source>
        <dbReference type="Proteomes" id="UP000304953"/>
    </source>
</evidence>
<evidence type="ECO:0000313" key="1">
    <source>
        <dbReference type="EMBL" id="TGY97959.1"/>
    </source>
</evidence>
<protein>
    <submittedName>
        <fullName evidence="1">Uncharacterized protein</fullName>
    </submittedName>
</protein>
<dbReference type="EMBL" id="SRYA01000003">
    <property type="protein sequence ID" value="TGY97959.1"/>
    <property type="molecule type" value="Genomic_DNA"/>
</dbReference>
<proteinExistence type="predicted"/>
<gene>
    <name evidence="1" type="ORF">E5329_02235</name>
</gene>
<keyword evidence="2" id="KW-1185">Reference proteome</keyword>
<comment type="caution">
    <text evidence="1">The sequence shown here is derived from an EMBL/GenBank/DDBJ whole genome shotgun (WGS) entry which is preliminary data.</text>
</comment>
<reference evidence="1" key="1">
    <citation type="submission" date="2019-04" db="EMBL/GenBank/DDBJ databases">
        <title>Microbes associate with the intestines of laboratory mice.</title>
        <authorList>
            <person name="Navarre W."/>
            <person name="Wong E."/>
            <person name="Huang K."/>
            <person name="Tropini C."/>
            <person name="Ng K."/>
            <person name="Yu B."/>
        </authorList>
    </citation>
    <scope>NUCLEOTIDE SEQUENCE</scope>
    <source>
        <strain evidence="1">NM01_1-7b</strain>
    </source>
</reference>
<organism evidence="1 2">
    <name type="scientific">Petralouisia muris</name>
    <dbReference type="NCBI Taxonomy" id="3032872"/>
    <lineage>
        <taxon>Bacteria</taxon>
        <taxon>Bacillati</taxon>
        <taxon>Bacillota</taxon>
        <taxon>Clostridia</taxon>
        <taxon>Lachnospirales</taxon>
        <taxon>Lachnospiraceae</taxon>
        <taxon>Petralouisia</taxon>
    </lineage>
</organism>
<accession>A0AC61S205</accession>
<dbReference type="Proteomes" id="UP000304953">
    <property type="component" value="Unassembled WGS sequence"/>
</dbReference>
<sequence length="327" mass="36881">MFGIGKKQEELERELLSKQAEADKYLKKLSEVTNKMRLVQKETETGIASMEESQNELDSQMEKLTQAVKGAAGEAKRQNVRNRELQKKIVILANKAGLADGTYQRSIEGIYRREKELLEMIEQGRKLTSPEEVLELAATGMRQEMGEMGKRIGEMEEMEKQMGILALNAAIEAGRLGEDGVQFVEAAEKVRDLSGKYHQSAAFMAEKMQKMEERLKEAETQVLYLTQIWNEHNARLEKAAEGFGSYASRLEETETRNLVPQILALAESLDQSVGDGELITKQYDAASQVVEQTGKTFMGQQETLNNLRRKAKEVEEWLRAVGAEISK</sequence>